<organism evidence="1 2">
    <name type="scientific">Catalinimonas alkaloidigena</name>
    <dbReference type="NCBI Taxonomy" id="1075417"/>
    <lineage>
        <taxon>Bacteria</taxon>
        <taxon>Pseudomonadati</taxon>
        <taxon>Bacteroidota</taxon>
        <taxon>Cytophagia</taxon>
        <taxon>Cytophagales</taxon>
        <taxon>Catalimonadaceae</taxon>
        <taxon>Catalinimonas</taxon>
    </lineage>
</organism>
<gene>
    <name evidence="1" type="ORF">SAMN05421823_11941</name>
</gene>
<protein>
    <submittedName>
        <fullName evidence="1">Uncharacterized protein</fullName>
    </submittedName>
</protein>
<dbReference type="STRING" id="1075417.SAMN05421823_11941"/>
<reference evidence="1 2" key="1">
    <citation type="submission" date="2016-10" db="EMBL/GenBank/DDBJ databases">
        <authorList>
            <person name="de Groot N.N."/>
        </authorList>
    </citation>
    <scope>NUCLEOTIDE SEQUENCE [LARGE SCALE GENOMIC DNA]</scope>
    <source>
        <strain evidence="1 2">DSM 25186</strain>
    </source>
</reference>
<dbReference type="RefSeq" id="WP_089688600.1">
    <property type="nucleotide sequence ID" value="NZ_FNFO01000019.1"/>
</dbReference>
<accession>A0A1G9V7H2</accession>
<dbReference type="AlphaFoldDB" id="A0A1G9V7H2"/>
<evidence type="ECO:0000313" key="1">
    <source>
        <dbReference type="EMBL" id="SDM68111.1"/>
    </source>
</evidence>
<evidence type="ECO:0000313" key="2">
    <source>
        <dbReference type="Proteomes" id="UP000198510"/>
    </source>
</evidence>
<sequence length="76" mass="8667">MQYAVETLLDKLYWLELPLASHINKQGAQFIAKSVPLERLEQIRQLREAIGLLQPSRSIASPLTGLQVEELLKLKQ</sequence>
<dbReference type="EMBL" id="FNFO01000019">
    <property type="protein sequence ID" value="SDM68111.1"/>
    <property type="molecule type" value="Genomic_DNA"/>
</dbReference>
<dbReference type="Proteomes" id="UP000198510">
    <property type="component" value="Unassembled WGS sequence"/>
</dbReference>
<keyword evidence="2" id="KW-1185">Reference proteome</keyword>
<name>A0A1G9V7H2_9BACT</name>
<proteinExistence type="predicted"/>